<dbReference type="PANTHER" id="PTHR30290:SF81">
    <property type="entry name" value="OLIGOPEPTIDE-BINDING PROTEIN OPPA"/>
    <property type="match status" value="1"/>
</dbReference>
<dbReference type="InterPro" id="IPR000914">
    <property type="entry name" value="SBP_5_dom"/>
</dbReference>
<dbReference type="GO" id="GO:1904680">
    <property type="term" value="F:peptide transmembrane transporter activity"/>
    <property type="evidence" value="ECO:0007669"/>
    <property type="project" value="TreeGrafter"/>
</dbReference>
<dbReference type="Pfam" id="PF00496">
    <property type="entry name" value="SBP_bac_5"/>
    <property type="match status" value="1"/>
</dbReference>
<gene>
    <name evidence="2" type="ORF">SELSPUOL_02549</name>
</gene>
<evidence type="ECO:0000313" key="3">
    <source>
        <dbReference type="Proteomes" id="UP000003505"/>
    </source>
</evidence>
<accession>C9LYI8</accession>
<dbReference type="PANTHER" id="PTHR30290">
    <property type="entry name" value="PERIPLASMIC BINDING COMPONENT OF ABC TRANSPORTER"/>
    <property type="match status" value="1"/>
</dbReference>
<evidence type="ECO:0000313" key="2">
    <source>
        <dbReference type="EMBL" id="EEX76054.1"/>
    </source>
</evidence>
<feature type="domain" description="Solute-binding protein family 5" evidence="1">
    <location>
        <begin position="82"/>
        <end position="431"/>
    </location>
</feature>
<dbReference type="PIRSF" id="PIRSF002741">
    <property type="entry name" value="MppA"/>
    <property type="match status" value="1"/>
</dbReference>
<proteinExistence type="predicted"/>
<protein>
    <submittedName>
        <fullName evidence="2">ABC transporter, substrate-binding protein, family 5</fullName>
    </submittedName>
</protein>
<dbReference type="Gene3D" id="3.10.105.10">
    <property type="entry name" value="Dipeptide-binding Protein, Domain 3"/>
    <property type="match status" value="1"/>
</dbReference>
<dbReference type="GO" id="GO:0015833">
    <property type="term" value="P:peptide transport"/>
    <property type="evidence" value="ECO:0007669"/>
    <property type="project" value="TreeGrafter"/>
</dbReference>
<dbReference type="SUPFAM" id="SSF53850">
    <property type="entry name" value="Periplasmic binding protein-like II"/>
    <property type="match status" value="1"/>
</dbReference>
<dbReference type="GO" id="GO:0043190">
    <property type="term" value="C:ATP-binding cassette (ABC) transporter complex"/>
    <property type="evidence" value="ECO:0007669"/>
    <property type="project" value="InterPro"/>
</dbReference>
<dbReference type="EMBL" id="ACKP02000054">
    <property type="protein sequence ID" value="EEX76054.1"/>
    <property type="molecule type" value="Genomic_DNA"/>
</dbReference>
<dbReference type="GO" id="GO:0042597">
    <property type="term" value="C:periplasmic space"/>
    <property type="evidence" value="ECO:0007669"/>
    <property type="project" value="UniProtKB-ARBA"/>
</dbReference>
<sequence length="514" mass="57296">MLLYFPRGGLFMKRIFTAIFLICSLLAFTGCGGGGMKSKAGHLNLALWWFGETLDPAHAWDGWTLTRIGAGETLVAVNEHMEFVPQLADKWEHINATTWRFHIRPNVKFQDGTPMTPELVKASLERTMQENDRAKKALHAKEIRVDGENIVIETEEPNASLISALSDPLFIIVNTQADMSKVASTPVLTGPYTITEWKKGSEIQMKRNEHYWDGKPGLDTVTVKLFEDDTSRAMALQSGEIDLMQRMTEANRSLFADKPDYTIYETTGVRVFMVTPYQGDGIFTDKNLRKALAYMLDNDALAKSYGNSVAAGEPFPPSVPYGHTGQKVTYDPAKSEALFAAAGWKKNAQGMYEKDGKPLTLRFATWGTKTTLYEAIESQLRAGGIDVKMVHVQEPDKVDEVGGFDLLEEDWSVATTNDPYPWLRGMLYSKSGKNTNHSRYASPAFDAIIDEMATALDPAQKDALVMKAAQQIMEDQPSIYLIVPTTTVVGKSNVKNVKIFPLDYYLLTKDITVE</sequence>
<dbReference type="Proteomes" id="UP000003505">
    <property type="component" value="Unassembled WGS sequence"/>
</dbReference>
<name>C9LYI8_SELS3</name>
<comment type="caution">
    <text evidence="2">The sequence shown here is derived from an EMBL/GenBank/DDBJ whole genome shotgun (WGS) entry which is preliminary data.</text>
</comment>
<dbReference type="Gene3D" id="3.40.190.10">
    <property type="entry name" value="Periplasmic binding protein-like II"/>
    <property type="match status" value="1"/>
</dbReference>
<dbReference type="STRING" id="546271.Selsp_2083"/>
<dbReference type="eggNOG" id="COG0747">
    <property type="taxonomic scope" value="Bacteria"/>
</dbReference>
<dbReference type="CDD" id="cd08490">
    <property type="entry name" value="PBP2_NikA_DppA_OppA_like_3"/>
    <property type="match status" value="1"/>
</dbReference>
<dbReference type="PROSITE" id="PS51257">
    <property type="entry name" value="PROKAR_LIPOPROTEIN"/>
    <property type="match status" value="1"/>
</dbReference>
<dbReference type="InterPro" id="IPR039424">
    <property type="entry name" value="SBP_5"/>
</dbReference>
<dbReference type="AlphaFoldDB" id="C9LYI8"/>
<evidence type="ECO:0000259" key="1">
    <source>
        <dbReference type="Pfam" id="PF00496"/>
    </source>
</evidence>
<organism evidence="2 3">
    <name type="scientific">Selenomonas sputigena (strain ATCC 35185 / DSM 20758 / CCUG 44933 / VPI D19B-28)</name>
    <dbReference type="NCBI Taxonomy" id="546271"/>
    <lineage>
        <taxon>Bacteria</taxon>
        <taxon>Bacillati</taxon>
        <taxon>Bacillota</taxon>
        <taxon>Negativicutes</taxon>
        <taxon>Selenomonadales</taxon>
        <taxon>Selenomonadaceae</taxon>
        <taxon>Selenomonas</taxon>
    </lineage>
</organism>
<dbReference type="InterPro" id="IPR030678">
    <property type="entry name" value="Peptide/Ni-bd"/>
</dbReference>
<reference evidence="2 3" key="1">
    <citation type="submission" date="2009-09" db="EMBL/GenBank/DDBJ databases">
        <authorList>
            <person name="Weinstock G."/>
            <person name="Sodergren E."/>
            <person name="Clifton S."/>
            <person name="Fulton L."/>
            <person name="Fulton B."/>
            <person name="Courtney L."/>
            <person name="Fronick C."/>
            <person name="Harrison M."/>
            <person name="Strong C."/>
            <person name="Farmer C."/>
            <person name="Delahaunty K."/>
            <person name="Markovic C."/>
            <person name="Hall O."/>
            <person name="Minx P."/>
            <person name="Tomlinson C."/>
            <person name="Mitreva M."/>
            <person name="Nelson J."/>
            <person name="Hou S."/>
            <person name="Wollam A."/>
            <person name="Pepin K.H."/>
            <person name="Johnson M."/>
            <person name="Bhonagiri V."/>
            <person name="Nash W.E."/>
            <person name="Warren W."/>
            <person name="Chinwalla A."/>
            <person name="Mardis E.R."/>
            <person name="Wilson R.K."/>
        </authorList>
    </citation>
    <scope>NUCLEOTIDE SEQUENCE [LARGE SCALE GENOMIC DNA]</scope>
    <source>
        <strain evidence="3">ATCC 35185 / DSM 20758 / VPI D19B-28</strain>
    </source>
</reference>